<dbReference type="Proteomes" id="UP001295444">
    <property type="component" value="Chromosome 03"/>
</dbReference>
<name>A0AAD1W174_PELCU</name>
<feature type="region of interest" description="Disordered" evidence="1">
    <location>
        <begin position="70"/>
        <end position="94"/>
    </location>
</feature>
<proteinExistence type="predicted"/>
<evidence type="ECO:0000313" key="2">
    <source>
        <dbReference type="EMBL" id="CAH2277157.1"/>
    </source>
</evidence>
<gene>
    <name evidence="2" type="ORF">PECUL_23A018468</name>
</gene>
<dbReference type="EMBL" id="OW240914">
    <property type="protein sequence ID" value="CAH2277157.1"/>
    <property type="molecule type" value="Genomic_DNA"/>
</dbReference>
<feature type="compositionally biased region" description="Basic and acidic residues" evidence="1">
    <location>
        <begin position="84"/>
        <end position="94"/>
    </location>
</feature>
<protein>
    <submittedName>
        <fullName evidence="2">Uncharacterized protein</fullName>
    </submittedName>
</protein>
<evidence type="ECO:0000256" key="1">
    <source>
        <dbReference type="SAM" id="MobiDB-lite"/>
    </source>
</evidence>
<keyword evidence="3" id="KW-1185">Reference proteome</keyword>
<evidence type="ECO:0000313" key="3">
    <source>
        <dbReference type="Proteomes" id="UP001295444"/>
    </source>
</evidence>
<dbReference type="AlphaFoldDB" id="A0AAD1W174"/>
<accession>A0AAD1W174</accession>
<sequence>MPKRETETNFLEDGGPPTIRRCMMIGGESRNEATKLITLLSTRRTHIGTWNARTMYETGKMKQVAAEMKKNRPIHTGHQQNRMDTSRTEETDDKRAVAVLRTGRE</sequence>
<organism evidence="2 3">
    <name type="scientific">Pelobates cultripes</name>
    <name type="common">Western spadefoot toad</name>
    <dbReference type="NCBI Taxonomy" id="61616"/>
    <lineage>
        <taxon>Eukaryota</taxon>
        <taxon>Metazoa</taxon>
        <taxon>Chordata</taxon>
        <taxon>Craniata</taxon>
        <taxon>Vertebrata</taxon>
        <taxon>Euteleostomi</taxon>
        <taxon>Amphibia</taxon>
        <taxon>Batrachia</taxon>
        <taxon>Anura</taxon>
        <taxon>Pelobatoidea</taxon>
        <taxon>Pelobatidae</taxon>
        <taxon>Pelobates</taxon>
    </lineage>
</organism>
<reference evidence="2" key="1">
    <citation type="submission" date="2022-03" db="EMBL/GenBank/DDBJ databases">
        <authorList>
            <person name="Alioto T."/>
            <person name="Alioto T."/>
            <person name="Gomez Garrido J."/>
        </authorList>
    </citation>
    <scope>NUCLEOTIDE SEQUENCE</scope>
</reference>